<dbReference type="AlphaFoldDB" id="A0A835MKG6"/>
<dbReference type="InterPro" id="IPR058921">
    <property type="entry name" value="PAP/OAS1-rel"/>
</dbReference>
<feature type="region of interest" description="Disordered" evidence="1">
    <location>
        <begin position="547"/>
        <end position="571"/>
    </location>
</feature>
<dbReference type="Gene3D" id="1.10.1410.10">
    <property type="match status" value="1"/>
</dbReference>
<dbReference type="SUPFAM" id="SSF81301">
    <property type="entry name" value="Nucleotidyltransferase"/>
    <property type="match status" value="1"/>
</dbReference>
<accession>A0A835MKG6</accession>
<dbReference type="EMBL" id="JADGMS010000014">
    <property type="protein sequence ID" value="KAF9669065.1"/>
    <property type="molecule type" value="Genomic_DNA"/>
</dbReference>
<keyword evidence="4" id="KW-1185">Reference proteome</keyword>
<organism evidence="3 4">
    <name type="scientific">Salix dunnii</name>
    <dbReference type="NCBI Taxonomy" id="1413687"/>
    <lineage>
        <taxon>Eukaryota</taxon>
        <taxon>Viridiplantae</taxon>
        <taxon>Streptophyta</taxon>
        <taxon>Embryophyta</taxon>
        <taxon>Tracheophyta</taxon>
        <taxon>Spermatophyta</taxon>
        <taxon>Magnoliopsida</taxon>
        <taxon>eudicotyledons</taxon>
        <taxon>Gunneridae</taxon>
        <taxon>Pentapetalae</taxon>
        <taxon>rosids</taxon>
        <taxon>fabids</taxon>
        <taxon>Malpighiales</taxon>
        <taxon>Salicaceae</taxon>
        <taxon>Saliceae</taxon>
        <taxon>Salix</taxon>
    </lineage>
</organism>
<dbReference type="PANTHER" id="PTHR45979:SF30">
    <property type="entry name" value="NUCLEOTIDYLTRANSFERASE"/>
    <property type="match status" value="1"/>
</dbReference>
<dbReference type="InterPro" id="IPR043519">
    <property type="entry name" value="NT_sf"/>
</dbReference>
<feature type="region of interest" description="Disordered" evidence="1">
    <location>
        <begin position="425"/>
        <end position="523"/>
    </location>
</feature>
<evidence type="ECO:0000256" key="1">
    <source>
        <dbReference type="SAM" id="MobiDB-lite"/>
    </source>
</evidence>
<dbReference type="SUPFAM" id="SSF81631">
    <property type="entry name" value="PAP/OAS1 substrate-binding domain"/>
    <property type="match status" value="1"/>
</dbReference>
<dbReference type="Pfam" id="PF26180">
    <property type="entry name" value="PAP-OAS1"/>
    <property type="match status" value="1"/>
</dbReference>
<feature type="domain" description="PAP/OAS1 substrate-binding-related" evidence="2">
    <location>
        <begin position="262"/>
        <end position="397"/>
    </location>
</feature>
<dbReference type="InterPro" id="IPR058920">
    <property type="entry name" value="PAP-OAS1-bd-rel"/>
</dbReference>
<name>A0A835MKG6_9ROSI</name>
<protein>
    <recommendedName>
        <fullName evidence="2">PAP/OAS1 substrate-binding-related domain-containing protein</fullName>
    </recommendedName>
</protein>
<feature type="compositionally biased region" description="Polar residues" evidence="1">
    <location>
        <begin position="465"/>
        <end position="489"/>
    </location>
</feature>
<dbReference type="Gene3D" id="3.30.460.10">
    <property type="entry name" value="Beta Polymerase, domain 2"/>
    <property type="match status" value="1"/>
</dbReference>
<reference evidence="3 4" key="1">
    <citation type="submission" date="2020-10" db="EMBL/GenBank/DDBJ databases">
        <title>Plant Genome Project.</title>
        <authorList>
            <person name="Zhang R.-G."/>
        </authorList>
    </citation>
    <scope>NUCLEOTIDE SEQUENCE [LARGE SCALE GENOMIC DNA]</scope>
    <source>
        <strain evidence="3">FAFU-HL-1</strain>
        <tissue evidence="3">Leaf</tissue>
    </source>
</reference>
<evidence type="ECO:0000259" key="2">
    <source>
        <dbReference type="Pfam" id="PF26180"/>
    </source>
</evidence>
<evidence type="ECO:0000313" key="4">
    <source>
        <dbReference type="Proteomes" id="UP000657918"/>
    </source>
</evidence>
<dbReference type="Proteomes" id="UP000657918">
    <property type="component" value="Unassembled WGS sequence"/>
</dbReference>
<feature type="compositionally biased region" description="Low complexity" evidence="1">
    <location>
        <begin position="490"/>
        <end position="499"/>
    </location>
</feature>
<dbReference type="PANTHER" id="PTHR45979">
    <property type="entry name" value="PAP/OAS1 SUBSTRATE-BINDING DOMAIN SUPERFAMILY"/>
    <property type="match status" value="1"/>
</dbReference>
<gene>
    <name evidence="3" type="ORF">SADUNF_Sadunf14G0069000</name>
</gene>
<dbReference type="OrthoDB" id="273917at2759"/>
<comment type="caution">
    <text evidence="3">The sequence shown here is derived from an EMBL/GenBank/DDBJ whole genome shotgun (WGS) entry which is preliminary data.</text>
</comment>
<sequence length="629" mass="70524">MREHEERVQPPSGPIPNGLLPKEAASVIRVFDLERWLKAEERTTELIVCIQPNQPSEELRNAVAHYVQRLILKYLDSIDIVVDCVGPVERHGVVFYPQVRFVDLDFGEVFPFGSVPLKTYLPDGDIDLTAFSKNPNLKDTWAHQVRDKLENEEKNENAEFRVKEVQYIQAAAEGTCNVCGIFQGYVVKIIKCLVENIVVDISLNQLGGLCTLCFLEEVDNLINQNHLFKCSIVLIKAWCYYESRILGAHHGLISTYALETLVLYCFLEFFSKFDWNNFCVSLWGPVPISSLPDATAEPPLKDGGELLLSKSFLEACSAVYAVLPAGQDNQGRPFVSKHFNVIDPLRINNNLGRSVSKGNFFRIRSAFAFGAKRLARLLDCPTEDLCFEVNQFFLNTWERHGSGHRPDAPRNCLSQLRLSNHYHLHEPENLKKNSSSKPSGHEAEVNVAQGVHSVPSQHDNHHNYSLESTCKGSQVPTVSHTQSQKTYANTSSTRTTSDQSRVESTSNHNMHIDRSQKNAKPDNFITDFQGRYLFARTCSSPELAETYGEISSQRRHNKVQESGKGQASSSWLDHSRWENLESDNSSNHGISSTDDASSVRHAISCQSLDPATASNRYSNDLGLGAMAHG</sequence>
<feature type="compositionally biased region" description="Basic and acidic residues" evidence="1">
    <location>
        <begin position="510"/>
        <end position="520"/>
    </location>
</feature>
<proteinExistence type="predicted"/>
<evidence type="ECO:0000313" key="3">
    <source>
        <dbReference type="EMBL" id="KAF9669065.1"/>
    </source>
</evidence>